<protein>
    <submittedName>
        <fullName evidence="1">Uncharacterized protein</fullName>
    </submittedName>
</protein>
<dbReference type="EMBL" id="AFGF01000066">
    <property type="protein sequence ID" value="EGO64271.1"/>
    <property type="molecule type" value="Genomic_DNA"/>
</dbReference>
<sequence length="42" mass="4788">MSEKSKDCFSDKNCNQKEVSAEFSCELSPKAKNQKKEDKSKC</sequence>
<gene>
    <name evidence="1" type="ORF">ALO_08685</name>
</gene>
<comment type="caution">
    <text evidence="1">The sequence shown here is derived from an EMBL/GenBank/DDBJ whole genome shotgun (WGS) entry which is preliminary data.</text>
</comment>
<dbReference type="Proteomes" id="UP000003240">
    <property type="component" value="Unassembled WGS sequence"/>
</dbReference>
<dbReference type="AlphaFoldDB" id="F7NI39"/>
<name>F7NI39_9FIRM</name>
<evidence type="ECO:0000313" key="1">
    <source>
        <dbReference type="EMBL" id="EGO64271.1"/>
    </source>
</evidence>
<proteinExistence type="predicted"/>
<dbReference type="RefSeq" id="WP_004094716.1">
    <property type="nucleotide sequence ID" value="NZ_AFGF01000066.1"/>
</dbReference>
<organism evidence="1 2">
    <name type="scientific">Acetonema longum DSM 6540</name>
    <dbReference type="NCBI Taxonomy" id="1009370"/>
    <lineage>
        <taxon>Bacteria</taxon>
        <taxon>Bacillati</taxon>
        <taxon>Bacillota</taxon>
        <taxon>Negativicutes</taxon>
        <taxon>Acetonemataceae</taxon>
        <taxon>Acetonema</taxon>
    </lineage>
</organism>
<evidence type="ECO:0000313" key="2">
    <source>
        <dbReference type="Proteomes" id="UP000003240"/>
    </source>
</evidence>
<keyword evidence="2" id="KW-1185">Reference proteome</keyword>
<accession>F7NI39</accession>
<reference evidence="1 2" key="1">
    <citation type="journal article" date="2011" name="EMBO J.">
        <title>Structural diversity of bacterial flagellar motors.</title>
        <authorList>
            <person name="Chen S."/>
            <person name="Beeby M."/>
            <person name="Murphy G.E."/>
            <person name="Leadbetter J.R."/>
            <person name="Hendrixson D.R."/>
            <person name="Briegel A."/>
            <person name="Li Z."/>
            <person name="Shi J."/>
            <person name="Tocheva E.I."/>
            <person name="Muller A."/>
            <person name="Dobro M.J."/>
            <person name="Jensen G.J."/>
        </authorList>
    </citation>
    <scope>NUCLEOTIDE SEQUENCE [LARGE SCALE GENOMIC DNA]</scope>
    <source>
        <strain evidence="1 2">DSM 6540</strain>
    </source>
</reference>